<name>G7YQR9_CLOSI</name>
<evidence type="ECO:0000256" key="1">
    <source>
        <dbReference type="SAM" id="MobiDB-lite"/>
    </source>
</evidence>
<feature type="compositionally biased region" description="Basic residues" evidence="1">
    <location>
        <begin position="183"/>
        <end position="195"/>
    </location>
</feature>
<evidence type="ECO:0000313" key="3">
    <source>
        <dbReference type="Proteomes" id="UP000008909"/>
    </source>
</evidence>
<dbReference type="EMBL" id="DF143992">
    <property type="protein sequence ID" value="GAA55299.1"/>
    <property type="molecule type" value="Genomic_DNA"/>
</dbReference>
<proteinExistence type="predicted"/>
<feature type="compositionally biased region" description="Polar residues" evidence="1">
    <location>
        <begin position="220"/>
        <end position="230"/>
    </location>
</feature>
<accession>G7YQR9</accession>
<feature type="compositionally biased region" description="Polar residues" evidence="1">
    <location>
        <begin position="144"/>
        <end position="156"/>
    </location>
</feature>
<feature type="region of interest" description="Disordered" evidence="1">
    <location>
        <begin position="119"/>
        <end position="246"/>
    </location>
</feature>
<dbReference type="AlphaFoldDB" id="G7YQR9"/>
<feature type="compositionally biased region" description="Polar residues" evidence="1">
    <location>
        <begin position="296"/>
        <end position="306"/>
    </location>
</feature>
<keyword evidence="3" id="KW-1185">Reference proteome</keyword>
<feature type="compositionally biased region" description="Basic residues" evidence="1">
    <location>
        <begin position="159"/>
        <end position="168"/>
    </location>
</feature>
<gene>
    <name evidence="2" type="ORF">CLF_107544</name>
</gene>
<evidence type="ECO:0000313" key="2">
    <source>
        <dbReference type="EMBL" id="GAA55299.1"/>
    </source>
</evidence>
<reference evidence="2" key="1">
    <citation type="journal article" date="2011" name="Genome Biol.">
        <title>The draft genome of the carcinogenic human liver fluke Clonorchis sinensis.</title>
        <authorList>
            <person name="Wang X."/>
            <person name="Chen W."/>
            <person name="Huang Y."/>
            <person name="Sun J."/>
            <person name="Men J."/>
            <person name="Liu H."/>
            <person name="Luo F."/>
            <person name="Guo L."/>
            <person name="Lv X."/>
            <person name="Deng C."/>
            <person name="Zhou C."/>
            <person name="Fan Y."/>
            <person name="Li X."/>
            <person name="Huang L."/>
            <person name="Hu Y."/>
            <person name="Liang C."/>
            <person name="Hu X."/>
            <person name="Xu J."/>
            <person name="Yu X."/>
        </authorList>
    </citation>
    <scope>NUCLEOTIDE SEQUENCE [LARGE SCALE GENOMIC DNA]</scope>
    <source>
        <strain evidence="2">Henan</strain>
    </source>
</reference>
<feature type="region of interest" description="Disordered" evidence="1">
    <location>
        <begin position="274"/>
        <end position="324"/>
    </location>
</feature>
<organism evidence="2 3">
    <name type="scientific">Clonorchis sinensis</name>
    <name type="common">Chinese liver fluke</name>
    <dbReference type="NCBI Taxonomy" id="79923"/>
    <lineage>
        <taxon>Eukaryota</taxon>
        <taxon>Metazoa</taxon>
        <taxon>Spiralia</taxon>
        <taxon>Lophotrochozoa</taxon>
        <taxon>Platyhelminthes</taxon>
        <taxon>Trematoda</taxon>
        <taxon>Digenea</taxon>
        <taxon>Opisthorchiida</taxon>
        <taxon>Opisthorchiata</taxon>
        <taxon>Opisthorchiidae</taxon>
        <taxon>Clonorchis</taxon>
    </lineage>
</organism>
<protein>
    <submittedName>
        <fullName evidence="2">Uncharacterized protein</fullName>
    </submittedName>
</protein>
<feature type="compositionally biased region" description="Polar residues" evidence="1">
    <location>
        <begin position="314"/>
        <end position="324"/>
    </location>
</feature>
<sequence length="324" mass="36973">MRDKRVTTTPPTHVGRIGIFTSEQANVFTLERCSSGALIDCWSVRRDIPKKRLPEEFHTEVLTKPPPNGFVNTIRTEEGYAAMHQKRRGDDCTTFTVIWDYSRLQACNHVEKNSLETKGKFGCNEENEPVTTKRTARSRDSGPHGQSRNLTTTSGLMAQRRRNPRKTRPLNQPIKETNPDPKARRKRPNHNRIITHKTVELNTPNEPNRHKRLTPATKLGEQTNKQNGSESLPRRGTPHKSRSINTSTLTLSISRYDKKNCTVTGLWATWTIKKPNDNQRTNGPKKKKPTKNKTTESTNQGNQSRPQSKKKTTESQQNNHPQNC</sequence>
<reference key="2">
    <citation type="submission" date="2011-10" db="EMBL/GenBank/DDBJ databases">
        <title>The genome and transcriptome sequence of Clonorchis sinensis provide insights into the carcinogenic liver fluke.</title>
        <authorList>
            <person name="Wang X."/>
            <person name="Huang Y."/>
            <person name="Chen W."/>
            <person name="Liu H."/>
            <person name="Guo L."/>
            <person name="Chen Y."/>
            <person name="Luo F."/>
            <person name="Zhou W."/>
            <person name="Sun J."/>
            <person name="Mao Q."/>
            <person name="Liang P."/>
            <person name="Zhou C."/>
            <person name="Tian Y."/>
            <person name="Men J."/>
            <person name="Lv X."/>
            <person name="Huang L."/>
            <person name="Zhou J."/>
            <person name="Hu Y."/>
            <person name="Li R."/>
            <person name="Zhang F."/>
            <person name="Lei H."/>
            <person name="Li X."/>
            <person name="Hu X."/>
            <person name="Liang C."/>
            <person name="Xu J."/>
            <person name="Wu Z."/>
            <person name="Yu X."/>
        </authorList>
    </citation>
    <scope>NUCLEOTIDE SEQUENCE</scope>
    <source>
        <strain>Henan</strain>
    </source>
</reference>
<dbReference type="Proteomes" id="UP000008909">
    <property type="component" value="Unassembled WGS sequence"/>
</dbReference>